<protein>
    <submittedName>
        <fullName evidence="1">Uncharacterized protein</fullName>
    </submittedName>
</protein>
<dbReference type="EMBL" id="CCXY01000392">
    <property type="protein sequence ID" value="CEG13703.1"/>
    <property type="molecule type" value="Genomic_DNA"/>
</dbReference>
<accession>A0A098ECG4</accession>
<sequence length="78" mass="9149">MGATCDFLTVMSDLPLNIEQVQIIYEDTIEIFYSEEDKRYIAILPELLGCSVFRKTPEEVLKENRAAYRSRLLKTLRF</sequence>
<name>A0A098ECG4_9ZZZZ</name>
<dbReference type="InterPro" id="IPR035069">
    <property type="entry name" value="TTHA1013/TTHA0281-like"/>
</dbReference>
<gene>
    <name evidence="1" type="ORF">MSIBF_A4510004</name>
</gene>
<dbReference type="SUPFAM" id="SSF143100">
    <property type="entry name" value="TTHA1013/TTHA0281-like"/>
    <property type="match status" value="1"/>
</dbReference>
<reference evidence="1" key="1">
    <citation type="submission" date="2014-09" db="EMBL/GenBank/DDBJ databases">
        <authorList>
            <person name="Probst J Alexander"/>
        </authorList>
    </citation>
    <scope>NUCLEOTIDE SEQUENCE</scope>
</reference>
<evidence type="ECO:0000313" key="1">
    <source>
        <dbReference type="EMBL" id="CEG13703.1"/>
    </source>
</evidence>
<organism evidence="1">
    <name type="scientific">groundwater metagenome</name>
    <dbReference type="NCBI Taxonomy" id="717931"/>
    <lineage>
        <taxon>unclassified sequences</taxon>
        <taxon>metagenomes</taxon>
        <taxon>ecological metagenomes</taxon>
    </lineage>
</organism>
<proteinExistence type="predicted"/>
<dbReference type="AlphaFoldDB" id="A0A098ECG4"/>